<dbReference type="EMBL" id="PVTL01000009">
    <property type="protein sequence ID" value="PRY65984.1"/>
    <property type="molecule type" value="Genomic_DNA"/>
</dbReference>
<feature type="transmembrane region" description="Helical" evidence="1">
    <location>
        <begin position="170"/>
        <end position="191"/>
    </location>
</feature>
<keyword evidence="1" id="KW-0472">Membrane</keyword>
<organism evidence="2 3">
    <name type="scientific">Glaciihabitans tibetensis</name>
    <dbReference type="NCBI Taxonomy" id="1266600"/>
    <lineage>
        <taxon>Bacteria</taxon>
        <taxon>Bacillati</taxon>
        <taxon>Actinomycetota</taxon>
        <taxon>Actinomycetes</taxon>
        <taxon>Micrococcales</taxon>
        <taxon>Microbacteriaceae</taxon>
        <taxon>Glaciihabitans</taxon>
    </lineage>
</organism>
<reference evidence="2 3" key="1">
    <citation type="submission" date="2018-03" db="EMBL/GenBank/DDBJ databases">
        <title>Genomic Encyclopedia of Type Strains, Phase III (KMG-III): the genomes of soil and plant-associated and newly described type strains.</title>
        <authorList>
            <person name="Whitman W."/>
        </authorList>
    </citation>
    <scope>NUCLEOTIDE SEQUENCE [LARGE SCALE GENOMIC DNA]</scope>
    <source>
        <strain evidence="2 3">CGMCC 1.12484</strain>
    </source>
</reference>
<comment type="caution">
    <text evidence="2">The sequence shown here is derived from an EMBL/GenBank/DDBJ whole genome shotgun (WGS) entry which is preliminary data.</text>
</comment>
<protein>
    <submittedName>
        <fullName evidence="2">Uncharacterized protein DUF998</fullName>
    </submittedName>
</protein>
<accession>A0A2T0V757</accession>
<feature type="transmembrane region" description="Helical" evidence="1">
    <location>
        <begin position="25"/>
        <end position="48"/>
    </location>
</feature>
<feature type="transmembrane region" description="Helical" evidence="1">
    <location>
        <begin position="138"/>
        <end position="158"/>
    </location>
</feature>
<keyword evidence="1" id="KW-1133">Transmembrane helix</keyword>
<feature type="transmembrane region" description="Helical" evidence="1">
    <location>
        <begin position="68"/>
        <end position="87"/>
    </location>
</feature>
<dbReference type="AlphaFoldDB" id="A0A2T0V757"/>
<gene>
    <name evidence="2" type="ORF">B0I08_109134</name>
</gene>
<sequence>MTSRPEPSGVLLADWFAVRRPMVDAAAAATGSILVVVALTLIWSARLSVRRNLYVSELGATGEPTADVFRFALLLVVVGGSLVAFSTRLVRSDSRYLRAWSPAISLWVASGFFLVASQVTCTSGCPVPYGPQFTWQDLIHIICAVLAFAAACWAMLQVSFTRHRRLLATFSRLCGGAVAVVAATGGLLSLANTATGFGSQLELVATTIAILWLAVYGALEALGHLRSAAA</sequence>
<dbReference type="Pfam" id="PF06197">
    <property type="entry name" value="DUF998"/>
    <property type="match status" value="1"/>
</dbReference>
<proteinExistence type="predicted"/>
<evidence type="ECO:0000256" key="1">
    <source>
        <dbReference type="SAM" id="Phobius"/>
    </source>
</evidence>
<evidence type="ECO:0000313" key="3">
    <source>
        <dbReference type="Proteomes" id="UP000237983"/>
    </source>
</evidence>
<keyword evidence="1" id="KW-0812">Transmembrane</keyword>
<dbReference type="RefSeq" id="WP_245884851.1">
    <property type="nucleotide sequence ID" value="NZ_PVTL01000009.1"/>
</dbReference>
<dbReference type="InterPro" id="IPR009339">
    <property type="entry name" value="DUF998"/>
</dbReference>
<feature type="transmembrane region" description="Helical" evidence="1">
    <location>
        <begin position="203"/>
        <end position="222"/>
    </location>
</feature>
<evidence type="ECO:0000313" key="2">
    <source>
        <dbReference type="EMBL" id="PRY65984.1"/>
    </source>
</evidence>
<feature type="transmembrane region" description="Helical" evidence="1">
    <location>
        <begin position="99"/>
        <end position="118"/>
    </location>
</feature>
<keyword evidence="3" id="KW-1185">Reference proteome</keyword>
<name>A0A2T0V757_9MICO</name>
<dbReference type="Proteomes" id="UP000237983">
    <property type="component" value="Unassembled WGS sequence"/>
</dbReference>